<evidence type="ECO:0000313" key="3">
    <source>
        <dbReference type="WBParaSite" id="Csp11.Scaffold448.g1261.t1"/>
    </source>
</evidence>
<evidence type="ECO:0000313" key="2">
    <source>
        <dbReference type="Proteomes" id="UP000095282"/>
    </source>
</evidence>
<dbReference type="eggNOG" id="ENOG502TB98">
    <property type="taxonomic scope" value="Eukaryota"/>
</dbReference>
<evidence type="ECO:0000256" key="1">
    <source>
        <dbReference type="SAM" id="MobiDB-lite"/>
    </source>
</evidence>
<feature type="compositionally biased region" description="Basic and acidic residues" evidence="1">
    <location>
        <begin position="373"/>
        <end position="392"/>
    </location>
</feature>
<reference evidence="3" key="1">
    <citation type="submission" date="2016-11" db="UniProtKB">
        <authorList>
            <consortium name="WormBaseParasite"/>
        </authorList>
    </citation>
    <scope>IDENTIFICATION</scope>
</reference>
<sequence>MLGLATRRKSNGDLTVVSPKDGIEFDVKEDILNINMIELGDFCRIEVKNNVPVSYQWVDKSEVGNFVVNVDETSSAKISDVAGVLTYKLALFYETVEFGSVVCKDTVSKDLGVEYKLTISRLPENERIGAYSKCVWQGVSVGLFANSNKSVEKDLDCMEIHLNGSSSDFSEEDDADKNKTPMKASDSAPLSKYITGFVTVHDINYAYVACNLTYPGTDGKADLSKNGQLEIGDWVKVQFNDDDFKKYFPPKSTSKAPRFNVTNFTKIDPPENYSVTMTDKGPEVKIRNFRLSASHKKGDDIEDRFLGTVSDGEKLIPHRQGLVDLIIRRRKIFKSRSGNFTTWFIKESNKSAKRSENVDTERSSSTARGRVSKKNDKHDKLRQKKDENEPSTRFRQLPHQFVQTSGPHAPPLNWQFGHPGPVAPIESVPVPLNPMSSVFFQSQFVPKIPIVPTSVHTNQRKRFKSLFENEETLVAKRAVVTSVKPNTGTHSAKESMAFLWLLDDHISSVYYFSTLREPNMTAGHFFEGSFYNTGEKWECRKYVKSLGKLMDGILNNGSIELQLTVYNYFPQSPDRLNPETRHDFIGKIIDKNMKLPKDCSSGVKISIKITRLSERNEYCWIVSKVFQSKHIQLLTEFHEAWSKPTIRDTIKSKCYKQFEELRVLMDVPLEGEIGKAYSQFEKEKFEKMDRSLEYSQFVKFAWVTVQDDDFIRMVVFPRSDGQKMSEMKKLVTDKKIYEKVERMEVQKLYSVQLNDNGEVVAIFDCPQYFSAKSNGEIEFKVICCDQTLLARNVALVEPIGVPKWIGKLMLCSGRPITKKKILMKATFRLLKDGDLFVDDEIVCNDGVCFMNCGDVGSLEALPNQELESVLSEENRDIERKVLMHGHNLFKAKLDILSKDITVQKFKHVCRILDNKDVTKEMESQNINIEKLMRLRLSAL</sequence>
<name>A0A1I7T0K7_9PELO</name>
<dbReference type="InterPro" id="IPR004987">
    <property type="entry name" value="DUF272"/>
</dbReference>
<organism evidence="2 3">
    <name type="scientific">Caenorhabditis tropicalis</name>
    <dbReference type="NCBI Taxonomy" id="1561998"/>
    <lineage>
        <taxon>Eukaryota</taxon>
        <taxon>Metazoa</taxon>
        <taxon>Ecdysozoa</taxon>
        <taxon>Nematoda</taxon>
        <taxon>Chromadorea</taxon>
        <taxon>Rhabditida</taxon>
        <taxon>Rhabditina</taxon>
        <taxon>Rhabditomorpha</taxon>
        <taxon>Rhabditoidea</taxon>
        <taxon>Rhabditidae</taxon>
        <taxon>Peloderinae</taxon>
        <taxon>Caenorhabditis</taxon>
    </lineage>
</organism>
<feature type="region of interest" description="Disordered" evidence="1">
    <location>
        <begin position="351"/>
        <end position="396"/>
    </location>
</feature>
<dbReference type="WBParaSite" id="Csp11.Scaffold448.g1261.t1">
    <property type="protein sequence ID" value="Csp11.Scaffold448.g1261.t1"/>
    <property type="gene ID" value="Csp11.Scaffold448.g1261"/>
</dbReference>
<dbReference type="STRING" id="1561998.A0A1I7T0K7"/>
<protein>
    <submittedName>
        <fullName evidence="3">Ig-like domain-containing protein</fullName>
    </submittedName>
</protein>
<dbReference type="PANTHER" id="PTHR21516">
    <property type="entry name" value="AAA_LID_7 DOMAIN-CONTAINING PROTEIN-RELATED-RELATED"/>
    <property type="match status" value="1"/>
</dbReference>
<keyword evidence="2" id="KW-1185">Reference proteome</keyword>
<proteinExistence type="predicted"/>
<dbReference type="Pfam" id="PF03312">
    <property type="entry name" value="DUF272"/>
    <property type="match status" value="1"/>
</dbReference>
<dbReference type="Proteomes" id="UP000095282">
    <property type="component" value="Unplaced"/>
</dbReference>
<dbReference type="AlphaFoldDB" id="A0A1I7T0K7"/>
<accession>A0A1I7T0K7</accession>
<dbReference type="PANTHER" id="PTHR21516:SF2">
    <property type="entry name" value="PROTEIN CBG06240"/>
    <property type="match status" value="1"/>
</dbReference>
<feature type="compositionally biased region" description="Basic and acidic residues" evidence="1">
    <location>
        <begin position="351"/>
        <end position="362"/>
    </location>
</feature>